<gene>
    <name evidence="1" type="ORF">PVAP13_6NG018383</name>
</gene>
<proteinExistence type="predicted"/>
<feature type="non-terminal residue" evidence="1">
    <location>
        <position position="1"/>
    </location>
</feature>
<protein>
    <submittedName>
        <fullName evidence="1">Uncharacterized protein</fullName>
    </submittedName>
</protein>
<name>A0A8T0QTP1_PANVG</name>
<evidence type="ECO:0000313" key="2">
    <source>
        <dbReference type="Proteomes" id="UP000823388"/>
    </source>
</evidence>
<accession>A0A8T0QTP1</accession>
<evidence type="ECO:0000313" key="1">
    <source>
        <dbReference type="EMBL" id="KAG2576389.1"/>
    </source>
</evidence>
<sequence length="95" mass="10689">SIYKQRAFRRETLLWINFLNNASALLSRSTASNSNSSNYSSLHTTLLFWKVLETRYHLLELGIAICLIDRCSEDSSNETATSLASDNSLTTLQLS</sequence>
<organism evidence="1 2">
    <name type="scientific">Panicum virgatum</name>
    <name type="common">Blackwell switchgrass</name>
    <dbReference type="NCBI Taxonomy" id="38727"/>
    <lineage>
        <taxon>Eukaryota</taxon>
        <taxon>Viridiplantae</taxon>
        <taxon>Streptophyta</taxon>
        <taxon>Embryophyta</taxon>
        <taxon>Tracheophyta</taxon>
        <taxon>Spermatophyta</taxon>
        <taxon>Magnoliopsida</taxon>
        <taxon>Liliopsida</taxon>
        <taxon>Poales</taxon>
        <taxon>Poaceae</taxon>
        <taxon>PACMAD clade</taxon>
        <taxon>Panicoideae</taxon>
        <taxon>Panicodae</taxon>
        <taxon>Paniceae</taxon>
        <taxon>Panicinae</taxon>
        <taxon>Panicum</taxon>
        <taxon>Panicum sect. Hiantes</taxon>
    </lineage>
</organism>
<dbReference type="AlphaFoldDB" id="A0A8T0QTP1"/>
<dbReference type="EMBL" id="CM029048">
    <property type="protein sequence ID" value="KAG2576389.1"/>
    <property type="molecule type" value="Genomic_DNA"/>
</dbReference>
<dbReference type="Proteomes" id="UP000823388">
    <property type="component" value="Chromosome 6N"/>
</dbReference>
<comment type="caution">
    <text evidence="1">The sequence shown here is derived from an EMBL/GenBank/DDBJ whole genome shotgun (WGS) entry which is preliminary data.</text>
</comment>
<reference evidence="1 2" key="1">
    <citation type="submission" date="2020-05" db="EMBL/GenBank/DDBJ databases">
        <title>WGS assembly of Panicum virgatum.</title>
        <authorList>
            <person name="Lovell J.T."/>
            <person name="Jenkins J."/>
            <person name="Shu S."/>
            <person name="Juenger T.E."/>
            <person name="Schmutz J."/>
        </authorList>
    </citation>
    <scope>NUCLEOTIDE SEQUENCE [LARGE SCALE GENOMIC DNA]</scope>
    <source>
        <strain evidence="2">cv. AP13</strain>
    </source>
</reference>
<keyword evidence="2" id="KW-1185">Reference proteome</keyword>